<feature type="region of interest" description="Disordered" evidence="1">
    <location>
        <begin position="1"/>
        <end position="64"/>
    </location>
</feature>
<proteinExistence type="predicted"/>
<evidence type="ECO:0000313" key="2">
    <source>
        <dbReference type="Ensembl" id="ENSDCDP00010013984.1"/>
    </source>
</evidence>
<dbReference type="GeneTree" id="ENSGT01110000267412"/>
<feature type="compositionally biased region" description="Basic residues" evidence="1">
    <location>
        <begin position="1"/>
        <end position="17"/>
    </location>
</feature>
<gene>
    <name evidence="2" type="primary">c1h1orf115</name>
</gene>
<dbReference type="Proteomes" id="UP000694580">
    <property type="component" value="Chromosome 1"/>
</dbReference>
<evidence type="ECO:0000313" key="3">
    <source>
        <dbReference type="Proteomes" id="UP000694580"/>
    </source>
</evidence>
<reference evidence="2" key="2">
    <citation type="submission" date="2025-08" db="UniProtKB">
        <authorList>
            <consortium name="Ensembl"/>
        </authorList>
    </citation>
    <scope>IDENTIFICATION</scope>
</reference>
<dbReference type="AlphaFoldDB" id="A0AAY4AYY3"/>
<name>A0AAY4AYY3_9TELE</name>
<reference evidence="2 3" key="1">
    <citation type="submission" date="2020-06" db="EMBL/GenBank/DDBJ databases">
        <authorList>
            <consortium name="Wellcome Sanger Institute Data Sharing"/>
        </authorList>
    </citation>
    <scope>NUCLEOTIDE SEQUENCE [LARGE SCALE GENOMIC DNA]</scope>
</reference>
<keyword evidence="3" id="KW-1185">Reference proteome</keyword>
<protein>
    <submittedName>
        <fullName evidence="2">Uncharacterized protein</fullName>
    </submittedName>
</protein>
<organism evidence="2 3">
    <name type="scientific">Denticeps clupeoides</name>
    <name type="common">denticle herring</name>
    <dbReference type="NCBI Taxonomy" id="299321"/>
    <lineage>
        <taxon>Eukaryota</taxon>
        <taxon>Metazoa</taxon>
        <taxon>Chordata</taxon>
        <taxon>Craniata</taxon>
        <taxon>Vertebrata</taxon>
        <taxon>Euteleostomi</taxon>
        <taxon>Actinopterygii</taxon>
        <taxon>Neopterygii</taxon>
        <taxon>Teleostei</taxon>
        <taxon>Clupei</taxon>
        <taxon>Clupeiformes</taxon>
        <taxon>Denticipitoidei</taxon>
        <taxon>Denticipitidae</taxon>
        <taxon>Denticeps</taxon>
    </lineage>
</organism>
<evidence type="ECO:0000256" key="1">
    <source>
        <dbReference type="SAM" id="MobiDB-lite"/>
    </source>
</evidence>
<dbReference type="Pfam" id="PF15828">
    <property type="entry name" value="RDD1"/>
    <property type="match status" value="1"/>
</dbReference>
<dbReference type="PANTHER" id="PTHR14680">
    <property type="entry name" value="SI:DKEY-126G1.9-RELATED"/>
    <property type="match status" value="1"/>
</dbReference>
<reference evidence="2" key="3">
    <citation type="submission" date="2025-09" db="UniProtKB">
        <authorList>
            <consortium name="Ensembl"/>
        </authorList>
    </citation>
    <scope>IDENTIFICATION</scope>
</reference>
<dbReference type="Ensembl" id="ENSDCDT00010014750.1">
    <property type="protein sequence ID" value="ENSDCDP00010013984.1"/>
    <property type="gene ID" value="ENSDCDG00010006425.1"/>
</dbReference>
<accession>A0AAY4AYY3</accession>
<dbReference type="PANTHER" id="PTHR14680:SF1">
    <property type="entry name" value="REQUIRED FOR DRUG-INDUCED DEATH PROTEIN 1"/>
    <property type="match status" value="1"/>
</dbReference>
<sequence length="154" mass="17267">PPRMANGKRLKVKKKSRQKSEDLSRIIEWPDGQSDGGTWTPSPRGHDVPCVDGQKRHSASRGSEKVAREVHLAFLPGNYEPLEEEGDRAVAATGEASQKRREKCKKYRKNVGKALRFTWKCLMSGLQSFSMGYSMPLSAAATIIPDLRQNKQKE</sequence>
<dbReference type="InterPro" id="IPR031667">
    <property type="entry name" value="RDD1"/>
</dbReference>
<feature type="compositionally biased region" description="Basic and acidic residues" evidence="1">
    <location>
        <begin position="44"/>
        <end position="55"/>
    </location>
</feature>